<accession>A0A848RK83</accession>
<dbReference type="Proteomes" id="UP000568273">
    <property type="component" value="Unassembled WGS sequence"/>
</dbReference>
<comment type="caution">
    <text evidence="1">The sequence shown here is derived from an EMBL/GenBank/DDBJ whole genome shotgun (WGS) entry which is preliminary data.</text>
</comment>
<evidence type="ECO:0000313" key="2">
    <source>
        <dbReference type="Proteomes" id="UP000568273"/>
    </source>
</evidence>
<evidence type="ECO:0000313" key="1">
    <source>
        <dbReference type="EMBL" id="NMW84742.1"/>
    </source>
</evidence>
<protein>
    <submittedName>
        <fullName evidence="1">Uncharacterized protein</fullName>
    </submittedName>
</protein>
<dbReference type="AlphaFoldDB" id="A0A848RK83"/>
<organism evidence="1 2">
    <name type="scientific">Peptoniphilus faecalis</name>
    <dbReference type="NCBI Taxonomy" id="2731255"/>
    <lineage>
        <taxon>Bacteria</taxon>
        <taxon>Bacillati</taxon>
        <taxon>Bacillota</taxon>
        <taxon>Tissierellia</taxon>
        <taxon>Tissierellales</taxon>
        <taxon>Peptoniphilaceae</taxon>
        <taxon>Peptoniphilus</taxon>
    </lineage>
</organism>
<gene>
    <name evidence="1" type="ORF">HKO22_03155</name>
</gene>
<dbReference type="RefSeq" id="WP_169968491.1">
    <property type="nucleotide sequence ID" value="NZ_JABDSR010000003.1"/>
</dbReference>
<keyword evidence="2" id="KW-1185">Reference proteome</keyword>
<reference evidence="1" key="1">
    <citation type="submission" date="2020-04" db="EMBL/GenBank/DDBJ databases">
        <title>Peptoniphilus sp. nov. isolated from swine feces.</title>
        <authorList>
            <person name="Ryu S.W."/>
        </authorList>
    </citation>
    <scope>NUCLEOTIDE SEQUENCE [LARGE SCALE GENOMIC DNA]</scope>
    <source>
        <strain evidence="1">AGMB00490</strain>
    </source>
</reference>
<dbReference type="EMBL" id="JABDSR010000003">
    <property type="protein sequence ID" value="NMW84742.1"/>
    <property type="molecule type" value="Genomic_DNA"/>
</dbReference>
<proteinExistence type="predicted"/>
<sequence>MIKVTRENKYKVLKPELFKDGEVLLDKYPLWINMNMHPHHICFVKDFGDKDDITYGTSNTTWLGFNPEANELKLHCTSYGGMCGFIFSEEDLTRKDLSLSKNDIECMEFTINLIKELKDNGIIEVAK</sequence>
<name>A0A848RK83_9FIRM</name>